<comment type="caution">
    <text evidence="1">The sequence shown here is derived from an EMBL/GenBank/DDBJ whole genome shotgun (WGS) entry which is preliminary data.</text>
</comment>
<dbReference type="EMBL" id="JAENHL010000007">
    <property type="protein sequence ID" value="MBK1867730.1"/>
    <property type="molecule type" value="Genomic_DNA"/>
</dbReference>
<reference evidence="1" key="1">
    <citation type="submission" date="2021-01" db="EMBL/GenBank/DDBJ databases">
        <authorList>
            <person name="Sun Q."/>
        </authorList>
    </citation>
    <scope>NUCLEOTIDE SEQUENCE</scope>
    <source>
        <strain evidence="1">YIM B02566</strain>
    </source>
</reference>
<organism evidence="1 2">
    <name type="scientific">Taklimakanibacter albus</name>
    <dbReference type="NCBI Taxonomy" id="2800327"/>
    <lineage>
        <taxon>Bacteria</taxon>
        <taxon>Pseudomonadati</taxon>
        <taxon>Pseudomonadota</taxon>
        <taxon>Alphaproteobacteria</taxon>
        <taxon>Hyphomicrobiales</taxon>
        <taxon>Aestuariivirgaceae</taxon>
        <taxon>Taklimakanibacter</taxon>
    </lineage>
</organism>
<evidence type="ECO:0000313" key="1">
    <source>
        <dbReference type="EMBL" id="MBK1867730.1"/>
    </source>
</evidence>
<keyword evidence="2" id="KW-1185">Reference proteome</keyword>
<name>A0ACC5R523_9HYPH</name>
<evidence type="ECO:0000313" key="2">
    <source>
        <dbReference type="Proteomes" id="UP000616151"/>
    </source>
</evidence>
<sequence length="126" mass="13273">MKDQTYALLAALFCVALAVAGIYYLTADTPIWNDGKIDEQPTTEAPSPSSGKEIDERIPRDENAPAVETSTGGDRIITKQAPGETIDIRPPEKDAAPDSVAPPKSGSPAPPASGKELTDRIPETEG</sequence>
<dbReference type="Proteomes" id="UP000616151">
    <property type="component" value="Unassembled WGS sequence"/>
</dbReference>
<protein>
    <submittedName>
        <fullName evidence="1">Uncharacterized protein</fullName>
    </submittedName>
</protein>
<proteinExistence type="predicted"/>
<accession>A0ACC5R523</accession>
<gene>
    <name evidence="1" type="ORF">JHL16_15330</name>
</gene>